<keyword evidence="4" id="KW-1185">Reference proteome</keyword>
<dbReference type="Pfam" id="PF17186">
    <property type="entry name" value="Lipocalin_9"/>
    <property type="match status" value="1"/>
</dbReference>
<organism evidence="3 4">
    <name type="scientific">Thermus thermophilus (strain ATCC 27634 / DSM 579 / HB8)</name>
    <dbReference type="NCBI Taxonomy" id="300852"/>
    <lineage>
        <taxon>Bacteria</taxon>
        <taxon>Thermotogati</taxon>
        <taxon>Deinococcota</taxon>
        <taxon>Deinococci</taxon>
        <taxon>Thermales</taxon>
        <taxon>Thermaceae</taxon>
        <taxon>Thermus</taxon>
    </lineage>
</organism>
<dbReference type="EnsemblBacteria" id="BAD70816">
    <property type="protein sequence ID" value="BAD70816"/>
    <property type="gene ID" value="BAD70816"/>
</dbReference>
<dbReference type="KEGG" id="ttj:TTHA0993"/>
<dbReference type="Gene3D" id="2.40.370.10">
    <property type="entry name" value="AttH-like domain"/>
    <property type="match status" value="2"/>
</dbReference>
<dbReference type="PANTHER" id="PTHR38591">
    <property type="entry name" value="HYDROLASE"/>
    <property type="match status" value="1"/>
</dbReference>
<gene>
    <name evidence="3" type="ordered locus">TTHA0993</name>
</gene>
<dbReference type="PROSITE" id="PS51257">
    <property type="entry name" value="PROKAR_LIPOPROTEIN"/>
    <property type="match status" value="1"/>
</dbReference>
<dbReference type="Proteomes" id="UP000000532">
    <property type="component" value="Chromosome"/>
</dbReference>
<evidence type="ECO:0000259" key="2">
    <source>
        <dbReference type="Pfam" id="PF07143"/>
    </source>
</evidence>
<name>Q5SJL5_THET8</name>
<feature type="signal peptide" evidence="1">
    <location>
        <begin position="1"/>
        <end position="29"/>
    </location>
</feature>
<evidence type="ECO:0000256" key="1">
    <source>
        <dbReference type="SAM" id="SignalP"/>
    </source>
</evidence>
<dbReference type="PhylomeDB" id="Q5SJL5"/>
<dbReference type="PANTHER" id="PTHR38591:SF1">
    <property type="entry name" value="BLL1000 PROTEIN"/>
    <property type="match status" value="1"/>
</dbReference>
<dbReference type="Pfam" id="PF07143">
    <property type="entry name" value="CrtC"/>
    <property type="match status" value="1"/>
</dbReference>
<dbReference type="EMBL" id="AP008226">
    <property type="protein sequence ID" value="BAD70816.1"/>
    <property type="molecule type" value="Genomic_DNA"/>
</dbReference>
<accession>Q5SJL5</accession>
<dbReference type="eggNOG" id="COG5621">
    <property type="taxonomic scope" value="Bacteria"/>
</dbReference>
<dbReference type="InterPro" id="IPR023374">
    <property type="entry name" value="AttH-like_dom_sf"/>
</dbReference>
<reference evidence="3 4" key="1">
    <citation type="submission" date="2004-11" db="EMBL/GenBank/DDBJ databases">
        <title>Complete genome sequence of Thermus thermophilus HB8.</title>
        <authorList>
            <person name="Masui R."/>
            <person name="Kurokawa K."/>
            <person name="Nakagawa N."/>
            <person name="Tokunaga F."/>
            <person name="Koyama Y."/>
            <person name="Shibata T."/>
            <person name="Oshima T."/>
            <person name="Yokoyama S."/>
            <person name="Yasunaga T."/>
            <person name="Kuramitsu S."/>
        </authorList>
    </citation>
    <scope>NUCLEOTIDE SEQUENCE [LARGE SCALE GENOMIC DNA]</scope>
    <source>
        <strain evidence="4">ATCC 27634 / DSM 579 / HB8</strain>
    </source>
</reference>
<feature type="domain" description="AttH" evidence="2">
    <location>
        <begin position="49"/>
        <end position="202"/>
    </location>
</feature>
<sequence length="335" mass="37915">MRLLWREMRPFRTAWLALLLAACAPALLAVDPGRLPEPEDWDPKPAQLEWWYASGWVEPYAFHFAFFKAYAPPSYRILGLPGSLFGPFHAAHLALTDLRTGKRRFLEVADQDLFAKRGEALPGPRLALMGWRFYREGEGFRLEAPGVDLRFRPLKPPVVHPPSGTAETGRMHYQSYTRVAAWGEVLGEEARGEAWLDHQWGEQLSGLAATWDWFGLHLSDGSELMAYRVKAPSGRVVQVLASRVDPLGNREDLALDFLPLETWTSPSGRAYTLVWRLEGPELTLVLRPLFREGEILSRTTRVAYWEGPVAGEGRFRGYRVRARGMGEFVAGAFRP</sequence>
<evidence type="ECO:0000313" key="4">
    <source>
        <dbReference type="Proteomes" id="UP000000532"/>
    </source>
</evidence>
<dbReference type="SUPFAM" id="SSF159245">
    <property type="entry name" value="AttH-like"/>
    <property type="match status" value="1"/>
</dbReference>
<proteinExistence type="predicted"/>
<keyword evidence="1" id="KW-0732">Signal</keyword>
<dbReference type="InterPro" id="IPR010791">
    <property type="entry name" value="AttH_dom"/>
</dbReference>
<evidence type="ECO:0000313" key="3">
    <source>
        <dbReference type="EMBL" id="BAD70816.1"/>
    </source>
</evidence>
<dbReference type="AlphaFoldDB" id="Q5SJL5"/>
<protein>
    <recommendedName>
        <fullName evidence="2">AttH domain-containing protein</fullName>
    </recommendedName>
</protein>
<feature type="chain" id="PRO_5004262563" description="AttH domain-containing protein" evidence="1">
    <location>
        <begin position="30"/>
        <end position="335"/>
    </location>
</feature>
<dbReference type="PATRIC" id="fig|300852.9.peg.974"/>
<dbReference type="HOGENOM" id="CLU_847123_0_0_0"/>